<dbReference type="SUPFAM" id="SSF102114">
    <property type="entry name" value="Radical SAM enzymes"/>
    <property type="match status" value="1"/>
</dbReference>
<evidence type="ECO:0000256" key="3">
    <source>
        <dbReference type="ARBA" id="ARBA00017228"/>
    </source>
</evidence>
<accession>A0A1T4PR22</accession>
<feature type="domain" description="Radical SAM core" evidence="11">
    <location>
        <begin position="1"/>
        <end position="237"/>
    </location>
</feature>
<keyword evidence="10" id="KW-0004">4Fe-4S</keyword>
<keyword evidence="9 10" id="KW-0143">Chaperone</keyword>
<dbReference type="GO" id="GO:0004109">
    <property type="term" value="F:coproporphyrinogen oxidase activity"/>
    <property type="evidence" value="ECO:0007669"/>
    <property type="project" value="InterPro"/>
</dbReference>
<dbReference type="PANTHER" id="PTHR13932:SF5">
    <property type="entry name" value="RADICAL S-ADENOSYL METHIONINE DOMAIN-CONTAINING PROTEIN 1, MITOCHONDRIAL"/>
    <property type="match status" value="1"/>
</dbReference>
<dbReference type="GO" id="GO:0006779">
    <property type="term" value="P:porphyrin-containing compound biosynthetic process"/>
    <property type="evidence" value="ECO:0007669"/>
    <property type="project" value="InterPro"/>
</dbReference>
<evidence type="ECO:0000313" key="13">
    <source>
        <dbReference type="Proteomes" id="UP000190102"/>
    </source>
</evidence>
<dbReference type="Proteomes" id="UP000190102">
    <property type="component" value="Unassembled WGS sequence"/>
</dbReference>
<keyword evidence="5 10" id="KW-0949">S-adenosyl-L-methionine</keyword>
<dbReference type="NCBIfam" id="TIGR00539">
    <property type="entry name" value="hemN_rel"/>
    <property type="match status" value="1"/>
</dbReference>
<evidence type="ECO:0000256" key="8">
    <source>
        <dbReference type="ARBA" id="ARBA00023014"/>
    </source>
</evidence>
<keyword evidence="4 10" id="KW-0349">Heme</keyword>
<dbReference type="GO" id="GO:0005737">
    <property type="term" value="C:cytoplasm"/>
    <property type="evidence" value="ECO:0007669"/>
    <property type="project" value="UniProtKB-SubCell"/>
</dbReference>
<dbReference type="SFLD" id="SFLDG01065">
    <property type="entry name" value="anaerobic_coproporphyrinogen-I"/>
    <property type="match status" value="1"/>
</dbReference>
<dbReference type="InterPro" id="IPR004559">
    <property type="entry name" value="HemW-like"/>
</dbReference>
<dbReference type="SMART" id="SM00729">
    <property type="entry name" value="Elp3"/>
    <property type="match status" value="1"/>
</dbReference>
<evidence type="ECO:0000256" key="10">
    <source>
        <dbReference type="RuleBase" id="RU364116"/>
    </source>
</evidence>
<dbReference type="SFLD" id="SFLDF00288">
    <property type="entry name" value="HemN-like__clustered_with_nucl"/>
    <property type="match status" value="1"/>
</dbReference>
<dbReference type="GO" id="GO:0046872">
    <property type="term" value="F:metal ion binding"/>
    <property type="evidence" value="ECO:0007669"/>
    <property type="project" value="UniProtKB-UniRule"/>
</dbReference>
<keyword evidence="10" id="KW-0963">Cytoplasm</keyword>
<dbReference type="Gene3D" id="3.20.20.70">
    <property type="entry name" value="Aldolase class I"/>
    <property type="match status" value="1"/>
</dbReference>
<comment type="similarity">
    <text evidence="2">Belongs to the anaerobic coproporphyrinogen-III oxidase family. HemW subfamily.</text>
</comment>
<dbReference type="STRING" id="115783.SAMN02745119_02084"/>
<dbReference type="AlphaFoldDB" id="A0A1T4PR22"/>
<dbReference type="PROSITE" id="PS51918">
    <property type="entry name" value="RADICAL_SAM"/>
    <property type="match status" value="1"/>
</dbReference>
<dbReference type="EMBL" id="FUWR01000010">
    <property type="protein sequence ID" value="SJZ94032.1"/>
    <property type="molecule type" value="Genomic_DNA"/>
</dbReference>
<evidence type="ECO:0000256" key="5">
    <source>
        <dbReference type="ARBA" id="ARBA00022691"/>
    </source>
</evidence>
<dbReference type="InterPro" id="IPR058240">
    <property type="entry name" value="rSAM_sf"/>
</dbReference>
<protein>
    <recommendedName>
        <fullName evidence="3 10">Heme chaperone HemW</fullName>
    </recommendedName>
</protein>
<evidence type="ECO:0000256" key="6">
    <source>
        <dbReference type="ARBA" id="ARBA00022723"/>
    </source>
</evidence>
<organism evidence="12 13">
    <name type="scientific">Trichlorobacter thiogenes</name>
    <dbReference type="NCBI Taxonomy" id="115783"/>
    <lineage>
        <taxon>Bacteria</taxon>
        <taxon>Pseudomonadati</taxon>
        <taxon>Thermodesulfobacteriota</taxon>
        <taxon>Desulfuromonadia</taxon>
        <taxon>Geobacterales</taxon>
        <taxon>Geobacteraceae</taxon>
        <taxon>Trichlorobacter</taxon>
    </lineage>
</organism>
<dbReference type="SFLD" id="SFLDF00562">
    <property type="entry name" value="HemN-like__clustered_with_heat"/>
    <property type="match status" value="1"/>
</dbReference>
<evidence type="ECO:0000256" key="2">
    <source>
        <dbReference type="ARBA" id="ARBA00006100"/>
    </source>
</evidence>
<evidence type="ECO:0000313" key="12">
    <source>
        <dbReference type="EMBL" id="SJZ94032.1"/>
    </source>
</evidence>
<keyword evidence="8 10" id="KW-0411">Iron-sulfur</keyword>
<dbReference type="OrthoDB" id="9808022at2"/>
<evidence type="ECO:0000256" key="1">
    <source>
        <dbReference type="ARBA" id="ARBA00001966"/>
    </source>
</evidence>
<dbReference type="InterPro" id="IPR013785">
    <property type="entry name" value="Aldolase_TIM"/>
</dbReference>
<comment type="subcellular location">
    <subcellularLocation>
        <location evidence="10">Cytoplasm</location>
    </subcellularLocation>
</comment>
<evidence type="ECO:0000256" key="7">
    <source>
        <dbReference type="ARBA" id="ARBA00023004"/>
    </source>
</evidence>
<dbReference type="PANTHER" id="PTHR13932">
    <property type="entry name" value="COPROPORPHYRINIGEN III OXIDASE"/>
    <property type="match status" value="1"/>
</dbReference>
<dbReference type="CDD" id="cd01335">
    <property type="entry name" value="Radical_SAM"/>
    <property type="match status" value="1"/>
</dbReference>
<dbReference type="InterPro" id="IPR034505">
    <property type="entry name" value="Coproporphyrinogen-III_oxidase"/>
</dbReference>
<gene>
    <name evidence="12" type="ORF">SAMN02745119_02084</name>
</gene>
<keyword evidence="7 10" id="KW-0408">Iron</keyword>
<sequence length="380" mass="42371">MFSRLYLHIPWCLSKCGYCAFNSQPLEPEKLEQTCDLLLREMEIAAKTYPVNQPLRSLYFGGGTPSLLDPEQISRLISRSQELFSHTSSIEITLEANPGTVNRDSLTGYYQSGVTRLSLGAQSFNDQMLQTLGRRHTAADTRSAFQLAQQAGFTSIGLDLICGLPEQTMAAWQQDLGEAVALQPDHLSVYGLTIEEETPFAGRYPIGSSMLPDHDLSANMLEEADSILTAAGYEHYEIANFARPGCRSQHNCGYWQRDGYLGIGPGAHSFLRQGWGIRWGNQSAFDLWSTSIQNNRLAAVEPQTLTRDDALSEHIFLGLRMADGISLDDFAEEFGERLELRFAEAIRQLQQAGLLTCSPDRLSLTKRGMLLSNQVFVRFI</sequence>
<dbReference type="Pfam" id="PF04055">
    <property type="entry name" value="Radical_SAM"/>
    <property type="match status" value="1"/>
</dbReference>
<dbReference type="InterPro" id="IPR010723">
    <property type="entry name" value="HemN_C"/>
</dbReference>
<evidence type="ECO:0000256" key="4">
    <source>
        <dbReference type="ARBA" id="ARBA00022617"/>
    </source>
</evidence>
<dbReference type="SFLD" id="SFLDS00029">
    <property type="entry name" value="Radical_SAM"/>
    <property type="match status" value="1"/>
</dbReference>
<name>A0A1T4PR22_9BACT</name>
<dbReference type="SFLD" id="SFLDG01082">
    <property type="entry name" value="B12-binding_domain_containing"/>
    <property type="match status" value="1"/>
</dbReference>
<keyword evidence="13" id="KW-1185">Reference proteome</keyword>
<dbReference type="Pfam" id="PF06969">
    <property type="entry name" value="HemN_C"/>
    <property type="match status" value="1"/>
</dbReference>
<proteinExistence type="inferred from homology"/>
<evidence type="ECO:0000256" key="9">
    <source>
        <dbReference type="ARBA" id="ARBA00023186"/>
    </source>
</evidence>
<comment type="cofactor">
    <cofactor evidence="1">
        <name>[4Fe-4S] cluster</name>
        <dbReference type="ChEBI" id="CHEBI:49883"/>
    </cofactor>
</comment>
<comment type="function">
    <text evidence="10">Probably acts as a heme chaperone, transferring heme to an unknown acceptor. Binds one molecule of heme per monomer, possibly covalently. Binds 1 [4Fe-4S] cluster. The cluster is coordinated with 3 cysteines and an exchangeable S-adenosyl-L-methionine.</text>
</comment>
<reference evidence="13" key="1">
    <citation type="submission" date="2017-02" db="EMBL/GenBank/DDBJ databases">
        <authorList>
            <person name="Varghese N."/>
            <person name="Submissions S."/>
        </authorList>
    </citation>
    <scope>NUCLEOTIDE SEQUENCE [LARGE SCALE GENOMIC DNA]</scope>
    <source>
        <strain evidence="13">ATCC BAA-34</strain>
    </source>
</reference>
<evidence type="ECO:0000259" key="11">
    <source>
        <dbReference type="PROSITE" id="PS51918"/>
    </source>
</evidence>
<dbReference type="InterPro" id="IPR007197">
    <property type="entry name" value="rSAM"/>
</dbReference>
<dbReference type="InterPro" id="IPR006638">
    <property type="entry name" value="Elp3/MiaA/NifB-like_rSAM"/>
</dbReference>
<dbReference type="RefSeq" id="WP_078790365.1">
    <property type="nucleotide sequence ID" value="NZ_FUWR01000010.1"/>
</dbReference>
<dbReference type="GO" id="GO:0051539">
    <property type="term" value="F:4 iron, 4 sulfur cluster binding"/>
    <property type="evidence" value="ECO:0007669"/>
    <property type="project" value="UniProtKB-UniRule"/>
</dbReference>
<keyword evidence="6 10" id="KW-0479">Metal-binding</keyword>